<evidence type="ECO:0000313" key="1">
    <source>
        <dbReference type="EMBL" id="QJB03919.1"/>
    </source>
</evidence>
<dbReference type="AlphaFoldDB" id="A0A6M3MF74"/>
<sequence length="77" mass="9102">MKAQASFGDVIILPKYKRERVMRILDHLEPVIWQMERDGVMAFFEEEKQEYDAVCERIRAKAAKLGVTQGFRWNTEP</sequence>
<name>A0A6M3MF74_9ZZZZ</name>
<reference evidence="1" key="1">
    <citation type="submission" date="2020-03" db="EMBL/GenBank/DDBJ databases">
        <title>The deep terrestrial virosphere.</title>
        <authorList>
            <person name="Holmfeldt K."/>
            <person name="Nilsson E."/>
            <person name="Simone D."/>
            <person name="Lopez-Fernandez M."/>
            <person name="Wu X."/>
            <person name="de Brujin I."/>
            <person name="Lundin D."/>
            <person name="Andersson A."/>
            <person name="Bertilsson S."/>
            <person name="Dopson M."/>
        </authorList>
    </citation>
    <scope>NUCLEOTIDE SEQUENCE</scope>
    <source>
        <strain evidence="1">MM171B00538</strain>
        <strain evidence="2">MM171B03506</strain>
    </source>
</reference>
<accession>A0A6M3MF74</accession>
<dbReference type="EMBL" id="MT143865">
    <property type="protein sequence ID" value="QJB03919.1"/>
    <property type="molecule type" value="Genomic_DNA"/>
</dbReference>
<organism evidence="1">
    <name type="scientific">viral metagenome</name>
    <dbReference type="NCBI Taxonomy" id="1070528"/>
    <lineage>
        <taxon>unclassified sequences</taxon>
        <taxon>metagenomes</taxon>
        <taxon>organismal metagenomes</taxon>
    </lineage>
</organism>
<gene>
    <name evidence="1" type="ORF">MM171B00538_0033</name>
    <name evidence="2" type="ORF">MM171B03506_0002</name>
</gene>
<proteinExistence type="predicted"/>
<protein>
    <submittedName>
        <fullName evidence="1">Uncharacterized protein</fullName>
    </submittedName>
</protein>
<evidence type="ECO:0000313" key="2">
    <source>
        <dbReference type="EMBL" id="QJH93218.1"/>
    </source>
</evidence>
<dbReference type="EMBL" id="MT143957">
    <property type="protein sequence ID" value="QJH93218.1"/>
    <property type="molecule type" value="Genomic_DNA"/>
</dbReference>